<dbReference type="Pfam" id="PF13242">
    <property type="entry name" value="Hydrolase_like"/>
    <property type="match status" value="1"/>
</dbReference>
<keyword evidence="2" id="KW-1185">Reference proteome</keyword>
<accession>A0ABW2QCF6</accession>
<dbReference type="Gene3D" id="3.40.50.1000">
    <property type="entry name" value="HAD superfamily/HAD-like"/>
    <property type="match status" value="2"/>
</dbReference>
<dbReference type="Proteomes" id="UP001596455">
    <property type="component" value="Unassembled WGS sequence"/>
</dbReference>
<dbReference type="PANTHER" id="PTHR19288">
    <property type="entry name" value="4-NITROPHENYLPHOSPHATASE-RELATED"/>
    <property type="match status" value="1"/>
</dbReference>
<dbReference type="InterPro" id="IPR023214">
    <property type="entry name" value="HAD_sf"/>
</dbReference>
<dbReference type="InterPro" id="IPR006357">
    <property type="entry name" value="HAD-SF_hydro_IIA"/>
</dbReference>
<dbReference type="PANTHER" id="PTHR19288:SF95">
    <property type="entry name" value="D-GLYCEROL 3-PHOSPHATE PHOSPHATASE"/>
    <property type="match status" value="1"/>
</dbReference>
<sequence>MTDAPAQDAPPHGGLHASAQPLVAAFDVALLDVDGVCVRGGEPVEQAPEALAAARSAGLRTVFVTNNASRVPDAVAEKLSRAGIPTDAGDVTTSSQAAAALLAEDLPAGSLVLAVGGHGLRAALTEAGFRLAADADERPGAVVQGFGPEVGWRDLTEAALAVGAGARYLATNLDATLPMERGPALGNGSLVAAVTHATGVVPDSAGKPRAAIFRQAAARAAARRPLVVGDRLDTDLAGARAAGYPGLHVLTGVDDARAVVLATPDRRPSFLAADLRGLAEPHPAPVRADDGWWSCGSAAARYTGGPAPLEMRDGGGTQPVGPEVVDGALPVSLDALRCLATAAWDAADTGEVSTRGHLPLLRVAAPR</sequence>
<dbReference type="GO" id="GO:0016787">
    <property type="term" value="F:hydrolase activity"/>
    <property type="evidence" value="ECO:0007669"/>
    <property type="project" value="UniProtKB-KW"/>
</dbReference>
<evidence type="ECO:0000313" key="1">
    <source>
        <dbReference type="EMBL" id="MFC7406956.1"/>
    </source>
</evidence>
<dbReference type="RefSeq" id="WP_382396481.1">
    <property type="nucleotide sequence ID" value="NZ_JBHTCQ010000004.1"/>
</dbReference>
<dbReference type="Pfam" id="PF13344">
    <property type="entry name" value="Hydrolase_6"/>
    <property type="match status" value="1"/>
</dbReference>
<comment type="caution">
    <text evidence="1">The sequence shown here is derived from an EMBL/GenBank/DDBJ whole genome shotgun (WGS) entry which is preliminary data.</text>
</comment>
<protein>
    <submittedName>
        <fullName evidence="1">HAD-IIA family hydrolase</fullName>
    </submittedName>
</protein>
<dbReference type="NCBIfam" id="TIGR01460">
    <property type="entry name" value="HAD-SF-IIA"/>
    <property type="match status" value="1"/>
</dbReference>
<proteinExistence type="predicted"/>
<evidence type="ECO:0000313" key="2">
    <source>
        <dbReference type="Proteomes" id="UP001596455"/>
    </source>
</evidence>
<dbReference type="SUPFAM" id="SSF56784">
    <property type="entry name" value="HAD-like"/>
    <property type="match status" value="1"/>
</dbReference>
<organism evidence="1 2">
    <name type="scientific">Georgenia alba</name>
    <dbReference type="NCBI Taxonomy" id="2233858"/>
    <lineage>
        <taxon>Bacteria</taxon>
        <taxon>Bacillati</taxon>
        <taxon>Actinomycetota</taxon>
        <taxon>Actinomycetes</taxon>
        <taxon>Micrococcales</taxon>
        <taxon>Bogoriellaceae</taxon>
        <taxon>Georgenia</taxon>
    </lineage>
</organism>
<gene>
    <name evidence="1" type="ORF">ACFQQL_17680</name>
</gene>
<keyword evidence="1" id="KW-0378">Hydrolase</keyword>
<reference evidence="2" key="1">
    <citation type="journal article" date="2019" name="Int. J. Syst. Evol. Microbiol.">
        <title>The Global Catalogue of Microorganisms (GCM) 10K type strain sequencing project: providing services to taxonomists for standard genome sequencing and annotation.</title>
        <authorList>
            <consortium name="The Broad Institute Genomics Platform"/>
            <consortium name="The Broad Institute Genome Sequencing Center for Infectious Disease"/>
            <person name="Wu L."/>
            <person name="Ma J."/>
        </authorList>
    </citation>
    <scope>NUCLEOTIDE SEQUENCE [LARGE SCALE GENOMIC DNA]</scope>
    <source>
        <strain evidence="2">JCM 1490</strain>
    </source>
</reference>
<name>A0ABW2QCF6_9MICO</name>
<dbReference type="EMBL" id="JBHTCQ010000004">
    <property type="protein sequence ID" value="MFC7406956.1"/>
    <property type="molecule type" value="Genomic_DNA"/>
</dbReference>
<dbReference type="InterPro" id="IPR036412">
    <property type="entry name" value="HAD-like_sf"/>
</dbReference>